<evidence type="ECO:0000256" key="1">
    <source>
        <dbReference type="ARBA" id="ARBA00022741"/>
    </source>
</evidence>
<dbReference type="SMART" id="SM00174">
    <property type="entry name" value="RHO"/>
    <property type="match status" value="1"/>
</dbReference>
<dbReference type="PRINTS" id="PR00449">
    <property type="entry name" value="RASTRNSFRMNG"/>
</dbReference>
<dbReference type="PANTHER" id="PTHR47977">
    <property type="entry name" value="RAS-RELATED PROTEIN RAB"/>
    <property type="match status" value="1"/>
</dbReference>
<protein>
    <submittedName>
        <fullName evidence="3">Uncharacterized protein</fullName>
    </submittedName>
</protein>
<dbReference type="Pfam" id="PF00071">
    <property type="entry name" value="Ras"/>
    <property type="match status" value="2"/>
</dbReference>
<gene>
    <name evidence="3" type="ORF">ACJMK2_036981</name>
</gene>
<dbReference type="InterPro" id="IPR050227">
    <property type="entry name" value="Rab"/>
</dbReference>
<keyword evidence="1" id="KW-0547">Nucleotide-binding</keyword>
<evidence type="ECO:0000313" key="4">
    <source>
        <dbReference type="Proteomes" id="UP001634394"/>
    </source>
</evidence>
<reference evidence="3 4" key="1">
    <citation type="submission" date="2024-11" db="EMBL/GenBank/DDBJ databases">
        <title>Chromosome-level genome assembly of the freshwater bivalve Anodonta woodiana.</title>
        <authorList>
            <person name="Chen X."/>
        </authorList>
    </citation>
    <scope>NUCLEOTIDE SEQUENCE [LARGE SCALE GENOMIC DNA]</scope>
    <source>
        <strain evidence="3">MN2024</strain>
        <tissue evidence="3">Gills</tissue>
    </source>
</reference>
<keyword evidence="2" id="KW-0342">GTP-binding</keyword>
<proteinExistence type="predicted"/>
<comment type="caution">
    <text evidence="3">The sequence shown here is derived from an EMBL/GenBank/DDBJ whole genome shotgun (WGS) entry which is preliminary data.</text>
</comment>
<dbReference type="InterPro" id="IPR027417">
    <property type="entry name" value="P-loop_NTPase"/>
</dbReference>
<accession>A0ABD3WKY3</accession>
<dbReference type="Gene3D" id="3.40.50.300">
    <property type="entry name" value="P-loop containing nucleotide triphosphate hydrolases"/>
    <property type="match status" value="2"/>
</dbReference>
<evidence type="ECO:0000256" key="2">
    <source>
        <dbReference type="ARBA" id="ARBA00023134"/>
    </source>
</evidence>
<dbReference type="FunFam" id="3.40.50.300:FF:001447">
    <property type="entry name" value="Ras-related protein Rab-1B"/>
    <property type="match status" value="2"/>
</dbReference>
<dbReference type="GO" id="GO:0005525">
    <property type="term" value="F:GTP binding"/>
    <property type="evidence" value="ECO:0007669"/>
    <property type="project" value="UniProtKB-KW"/>
</dbReference>
<dbReference type="SMART" id="SM00175">
    <property type="entry name" value="RAB"/>
    <property type="match status" value="1"/>
</dbReference>
<name>A0ABD3WKY3_SINWO</name>
<dbReference type="SMART" id="SM00173">
    <property type="entry name" value="RAS"/>
    <property type="match status" value="1"/>
</dbReference>
<evidence type="ECO:0000313" key="3">
    <source>
        <dbReference type="EMBL" id="KAL3873903.1"/>
    </source>
</evidence>
<dbReference type="PROSITE" id="PS51419">
    <property type="entry name" value="RAB"/>
    <property type="match status" value="1"/>
</dbReference>
<keyword evidence="4" id="KW-1185">Reference proteome</keyword>
<dbReference type="InterPro" id="IPR001806">
    <property type="entry name" value="Small_GTPase"/>
</dbReference>
<sequence length="195" mass="22027">MGSKVICSSLHAGHLHRFIDRVACCVKRGWQRNDFCMFKIILVGNFGVGKSSLILRFSDDIFADKCINTIGADFKIRTVELDGKMIKLCMTSFEDLKTWAHVLDCYADQKSIRMIVGNKSDLTRKRKVTYITAKTFADQYGLTYMETSAKTAANVEQTFMTMTEKLMTQEKVLHIKPNKILIGETTKANNIGSCC</sequence>
<dbReference type="SUPFAM" id="SSF52540">
    <property type="entry name" value="P-loop containing nucleoside triphosphate hydrolases"/>
    <property type="match status" value="1"/>
</dbReference>
<dbReference type="AlphaFoldDB" id="A0ABD3WKY3"/>
<dbReference type="Proteomes" id="UP001634394">
    <property type="component" value="Unassembled WGS sequence"/>
</dbReference>
<organism evidence="3 4">
    <name type="scientific">Sinanodonta woodiana</name>
    <name type="common">Chinese pond mussel</name>
    <name type="synonym">Anodonta woodiana</name>
    <dbReference type="NCBI Taxonomy" id="1069815"/>
    <lineage>
        <taxon>Eukaryota</taxon>
        <taxon>Metazoa</taxon>
        <taxon>Spiralia</taxon>
        <taxon>Lophotrochozoa</taxon>
        <taxon>Mollusca</taxon>
        <taxon>Bivalvia</taxon>
        <taxon>Autobranchia</taxon>
        <taxon>Heteroconchia</taxon>
        <taxon>Palaeoheterodonta</taxon>
        <taxon>Unionida</taxon>
        <taxon>Unionoidea</taxon>
        <taxon>Unionidae</taxon>
        <taxon>Unioninae</taxon>
        <taxon>Sinanodonta</taxon>
    </lineage>
</organism>
<dbReference type="EMBL" id="JBJQND010000006">
    <property type="protein sequence ID" value="KAL3873903.1"/>
    <property type="molecule type" value="Genomic_DNA"/>
</dbReference>